<evidence type="ECO:0000259" key="1">
    <source>
        <dbReference type="Pfam" id="PF06983"/>
    </source>
</evidence>
<dbReference type="CDD" id="cd06588">
    <property type="entry name" value="PhnB_like"/>
    <property type="match status" value="1"/>
</dbReference>
<comment type="caution">
    <text evidence="2">The sequence shown here is derived from an EMBL/GenBank/DDBJ whole genome shotgun (WGS) entry which is preliminary data.</text>
</comment>
<reference evidence="2" key="1">
    <citation type="submission" date="2020-07" db="EMBL/GenBank/DDBJ databases">
        <title>Genomic analysis of a strain of Sedimentibacter Hydroxybenzoicus DSM7310.</title>
        <authorList>
            <person name="Ma S."/>
        </authorList>
    </citation>
    <scope>NUCLEOTIDE SEQUENCE</scope>
    <source>
        <strain evidence="2">DSM 7310</strain>
    </source>
</reference>
<dbReference type="AlphaFoldDB" id="A0A974BMH1"/>
<dbReference type="InterPro" id="IPR009725">
    <property type="entry name" value="3_dmu_93_MTrfase"/>
</dbReference>
<sequence length="158" mass="18290">MKNIVPSLWFGDNNCEEAINYYVNVFPNSEIQNIVKYPDENLDEHFKGMSGKIITAEFILNGQRYLALDGGPYFHFNEAISMTIECEGQDEIDYFWDKLSHVKEAEQCGWAKDRFGLFWQIVPHNMVELVKTDAQIQAMMKMKKIIIKELEEAGANLT</sequence>
<dbReference type="Proteomes" id="UP000611629">
    <property type="component" value="Unassembled WGS sequence"/>
</dbReference>
<name>A0A974BMH1_SEDHY</name>
<protein>
    <submittedName>
        <fullName evidence="2">VOC family protein</fullName>
    </submittedName>
</protein>
<keyword evidence="3" id="KW-1185">Reference proteome</keyword>
<dbReference type="InterPro" id="IPR028973">
    <property type="entry name" value="PhnB-like"/>
</dbReference>
<evidence type="ECO:0000313" key="3">
    <source>
        <dbReference type="Proteomes" id="UP000611629"/>
    </source>
</evidence>
<proteinExistence type="predicted"/>
<organism evidence="2 3">
    <name type="scientific">Sedimentibacter hydroxybenzoicus DSM 7310</name>
    <dbReference type="NCBI Taxonomy" id="1123245"/>
    <lineage>
        <taxon>Bacteria</taxon>
        <taxon>Bacillati</taxon>
        <taxon>Bacillota</taxon>
        <taxon>Tissierellia</taxon>
        <taxon>Sedimentibacter</taxon>
    </lineage>
</organism>
<feature type="domain" description="PhnB-like" evidence="1">
    <location>
        <begin position="3"/>
        <end position="122"/>
    </location>
</feature>
<dbReference type="Gene3D" id="3.10.180.10">
    <property type="entry name" value="2,3-Dihydroxybiphenyl 1,2-Dioxygenase, domain 1"/>
    <property type="match status" value="1"/>
</dbReference>
<evidence type="ECO:0000313" key="2">
    <source>
        <dbReference type="EMBL" id="NYB75290.1"/>
    </source>
</evidence>
<gene>
    <name evidence="2" type="ORF">HZF24_14175</name>
</gene>
<dbReference type="PANTHER" id="PTHR33990:SF2">
    <property type="entry name" value="PHNB-LIKE DOMAIN-CONTAINING PROTEIN"/>
    <property type="match status" value="1"/>
</dbReference>
<dbReference type="PIRSF" id="PIRSF021700">
    <property type="entry name" value="3_dmu_93_MTrfase"/>
    <property type="match status" value="1"/>
</dbReference>
<dbReference type="Pfam" id="PF06983">
    <property type="entry name" value="3-dmu-9_3-mt"/>
    <property type="match status" value="1"/>
</dbReference>
<dbReference type="EMBL" id="JACBNQ010000019">
    <property type="protein sequence ID" value="NYB75290.1"/>
    <property type="molecule type" value="Genomic_DNA"/>
</dbReference>
<accession>A0A974BMH1</accession>
<dbReference type="RefSeq" id="WP_179238992.1">
    <property type="nucleotide sequence ID" value="NZ_JACBNQ010000019.1"/>
</dbReference>
<dbReference type="SUPFAM" id="SSF54593">
    <property type="entry name" value="Glyoxalase/Bleomycin resistance protein/Dihydroxybiphenyl dioxygenase"/>
    <property type="match status" value="1"/>
</dbReference>
<dbReference type="PANTHER" id="PTHR33990">
    <property type="entry name" value="PROTEIN YJDN-RELATED"/>
    <property type="match status" value="1"/>
</dbReference>
<dbReference type="InterPro" id="IPR029068">
    <property type="entry name" value="Glyas_Bleomycin-R_OHBP_Dase"/>
</dbReference>